<dbReference type="KEGG" id="sgi:SGRAN_3596"/>
<accession>A0AA86L5T0</accession>
<organism evidence="1 2">
    <name type="scientific">Sphingopyxis granuli</name>
    <dbReference type="NCBI Taxonomy" id="267128"/>
    <lineage>
        <taxon>Bacteria</taxon>
        <taxon>Pseudomonadati</taxon>
        <taxon>Pseudomonadota</taxon>
        <taxon>Alphaproteobacteria</taxon>
        <taxon>Sphingomonadales</taxon>
        <taxon>Sphingomonadaceae</taxon>
        <taxon>Sphingopyxis</taxon>
    </lineage>
</organism>
<protein>
    <submittedName>
        <fullName evidence="1">Uncharacterized protein</fullName>
    </submittedName>
</protein>
<proteinExistence type="predicted"/>
<dbReference type="EMBL" id="CP012199">
    <property type="protein sequence ID" value="AMG75937.1"/>
    <property type="molecule type" value="Genomic_DNA"/>
</dbReference>
<dbReference type="RefSeq" id="WP_067185941.1">
    <property type="nucleotide sequence ID" value="NZ_CP012199.1"/>
</dbReference>
<gene>
    <name evidence="1" type="ORF">SGRAN_3596</name>
</gene>
<sequence length="132" mass="13911">MKQHKQRMCIINPMLVEDIVPLAGGQADIMCRIGISWNSWIKILAGQPVRQSLGERLRTRILAAAEGIEGFGAKFPAAGGGLDRAALAAAFLLPSLSGAKDDDEDWQPAAFGHGAADQADDRGARFAAAGRG</sequence>
<keyword evidence="2" id="KW-1185">Reference proteome</keyword>
<dbReference type="Proteomes" id="UP000058599">
    <property type="component" value="Chromosome"/>
</dbReference>
<evidence type="ECO:0000313" key="1">
    <source>
        <dbReference type="EMBL" id="AMG75937.1"/>
    </source>
</evidence>
<dbReference type="AlphaFoldDB" id="A0AA86L5T0"/>
<name>A0AA86L5T0_9SPHN</name>
<evidence type="ECO:0000313" key="2">
    <source>
        <dbReference type="Proteomes" id="UP000058599"/>
    </source>
</evidence>
<reference evidence="1 2" key="1">
    <citation type="journal article" date="2016" name="BMC Genomics">
        <title>Genomic analysis of the nitrate-respiring Sphingopyxis granuli (formerly Sphingomonas macrogoltabida) strain TFA.</title>
        <authorList>
            <person name="Garcia-Romero I."/>
            <person name="Perez-Pulido A.J."/>
            <person name="Gonzalez-Flores Y.E."/>
            <person name="Reyes-Ramirez F."/>
            <person name="Santero E."/>
            <person name="Floriano B."/>
        </authorList>
    </citation>
    <scope>NUCLEOTIDE SEQUENCE [LARGE SCALE GENOMIC DNA]</scope>
    <source>
        <strain evidence="1 2">TFA</strain>
    </source>
</reference>